<reference evidence="2" key="2">
    <citation type="submission" date="2018-05" db="EMBL/GenBank/DDBJ databases">
        <title>OgluRS3 (Oryza glumaepatula Reference Sequence Version 3).</title>
        <authorList>
            <person name="Zhang J."/>
            <person name="Kudrna D."/>
            <person name="Lee S."/>
            <person name="Talag J."/>
            <person name="Welchert J."/>
            <person name="Wing R.A."/>
        </authorList>
    </citation>
    <scope>NUCLEOTIDE SEQUENCE [LARGE SCALE GENOMIC DNA]</scope>
</reference>
<reference evidence="2" key="1">
    <citation type="submission" date="2015-04" db="UniProtKB">
        <authorList>
            <consortium name="EnsemblPlants"/>
        </authorList>
    </citation>
    <scope>IDENTIFICATION</scope>
</reference>
<dbReference type="Gramene" id="OGLUM02G27710.4">
    <property type="protein sequence ID" value="OGLUM02G27710.4"/>
    <property type="gene ID" value="OGLUM02G27710"/>
</dbReference>
<keyword evidence="3" id="KW-1185">Reference proteome</keyword>
<dbReference type="HOGENOM" id="CLU_1328180_0_0_1"/>
<name>A0A0D9YW72_9ORYZ</name>
<proteinExistence type="predicted"/>
<evidence type="ECO:0000313" key="3">
    <source>
        <dbReference type="Proteomes" id="UP000026961"/>
    </source>
</evidence>
<evidence type="ECO:0000256" key="1">
    <source>
        <dbReference type="SAM" id="MobiDB-lite"/>
    </source>
</evidence>
<feature type="region of interest" description="Disordered" evidence="1">
    <location>
        <begin position="89"/>
        <end position="141"/>
    </location>
</feature>
<accession>A0A0D9YW72</accession>
<protein>
    <submittedName>
        <fullName evidence="2">Uncharacterized protein</fullName>
    </submittedName>
</protein>
<evidence type="ECO:0000313" key="2">
    <source>
        <dbReference type="EnsemblPlants" id="OGLUM02G27710.4"/>
    </source>
</evidence>
<dbReference type="EnsemblPlants" id="OGLUM02G27710.4">
    <property type="protein sequence ID" value="OGLUM02G27710.4"/>
    <property type="gene ID" value="OGLUM02G27710"/>
</dbReference>
<organism evidence="2">
    <name type="scientific">Oryza glumipatula</name>
    <dbReference type="NCBI Taxonomy" id="40148"/>
    <lineage>
        <taxon>Eukaryota</taxon>
        <taxon>Viridiplantae</taxon>
        <taxon>Streptophyta</taxon>
        <taxon>Embryophyta</taxon>
        <taxon>Tracheophyta</taxon>
        <taxon>Spermatophyta</taxon>
        <taxon>Magnoliopsida</taxon>
        <taxon>Liliopsida</taxon>
        <taxon>Poales</taxon>
        <taxon>Poaceae</taxon>
        <taxon>BOP clade</taxon>
        <taxon>Oryzoideae</taxon>
        <taxon>Oryzeae</taxon>
        <taxon>Oryzinae</taxon>
        <taxon>Oryza</taxon>
    </lineage>
</organism>
<feature type="compositionally biased region" description="Basic residues" evidence="1">
    <location>
        <begin position="105"/>
        <end position="114"/>
    </location>
</feature>
<dbReference type="AlphaFoldDB" id="A0A0D9YW72"/>
<sequence>MIGLGCCALGAIILYSKRIPSPQHGVNKAYSKIYPLKITNIYKGNPSPARFPSSWWRDFPFSGGALPSTTSPLSPRRLEQRWRRSFPAAADRAAAGGGDRGSGRGSKRRRRGSTRRPWIDASAAGSDAAATELPGSGADRCVGGRRSFPAAASSIVDPSRGDDLANVPLQACFAVLEPGRAEVRGALQRSAILCRAMVPGEKREAEE</sequence>
<feature type="compositionally biased region" description="Gly residues" evidence="1">
    <location>
        <begin position="95"/>
        <end position="104"/>
    </location>
</feature>
<feature type="compositionally biased region" description="Low complexity" evidence="1">
    <location>
        <begin position="120"/>
        <end position="130"/>
    </location>
</feature>
<dbReference type="Proteomes" id="UP000026961">
    <property type="component" value="Chromosome 2"/>
</dbReference>